<feature type="region of interest" description="Disordered" evidence="1">
    <location>
        <begin position="1"/>
        <end position="37"/>
    </location>
</feature>
<reference evidence="2" key="1">
    <citation type="submission" date="2014-09" db="EMBL/GenBank/DDBJ databases">
        <authorList>
            <person name="Magalhaes I.L.F."/>
            <person name="Oliveira U."/>
            <person name="Santos F.R."/>
            <person name="Vidigal T.H.D.A."/>
            <person name="Brescovit A.D."/>
            <person name="Santos A.J."/>
        </authorList>
    </citation>
    <scope>NUCLEOTIDE SEQUENCE</scope>
    <source>
        <tissue evidence="2">Shoot tissue taken approximately 20 cm above the soil surface</tissue>
    </source>
</reference>
<name>A0A0A8Z922_ARUDO</name>
<evidence type="ECO:0000313" key="2">
    <source>
        <dbReference type="EMBL" id="JAD31372.1"/>
    </source>
</evidence>
<proteinExistence type="predicted"/>
<dbReference type="EMBL" id="GBRH01266523">
    <property type="protein sequence ID" value="JAD31372.1"/>
    <property type="molecule type" value="Transcribed_RNA"/>
</dbReference>
<sequence length="60" mass="6880">MALAWALRAGKRGSGLRRGAVSGERGRPGEMGRRPMKQILRPKLRKKWKSKFLRITSYNL</sequence>
<reference evidence="2" key="2">
    <citation type="journal article" date="2015" name="Data Brief">
        <title>Shoot transcriptome of the giant reed, Arundo donax.</title>
        <authorList>
            <person name="Barrero R.A."/>
            <person name="Guerrero F.D."/>
            <person name="Moolhuijzen P."/>
            <person name="Goolsby J.A."/>
            <person name="Tidwell J."/>
            <person name="Bellgard S.E."/>
            <person name="Bellgard M.I."/>
        </authorList>
    </citation>
    <scope>NUCLEOTIDE SEQUENCE</scope>
    <source>
        <tissue evidence="2">Shoot tissue taken approximately 20 cm above the soil surface</tissue>
    </source>
</reference>
<evidence type="ECO:0000256" key="1">
    <source>
        <dbReference type="SAM" id="MobiDB-lite"/>
    </source>
</evidence>
<organism evidence="2">
    <name type="scientific">Arundo donax</name>
    <name type="common">Giant reed</name>
    <name type="synonym">Donax arundinaceus</name>
    <dbReference type="NCBI Taxonomy" id="35708"/>
    <lineage>
        <taxon>Eukaryota</taxon>
        <taxon>Viridiplantae</taxon>
        <taxon>Streptophyta</taxon>
        <taxon>Embryophyta</taxon>
        <taxon>Tracheophyta</taxon>
        <taxon>Spermatophyta</taxon>
        <taxon>Magnoliopsida</taxon>
        <taxon>Liliopsida</taxon>
        <taxon>Poales</taxon>
        <taxon>Poaceae</taxon>
        <taxon>PACMAD clade</taxon>
        <taxon>Arundinoideae</taxon>
        <taxon>Arundineae</taxon>
        <taxon>Arundo</taxon>
    </lineage>
</organism>
<feature type="compositionally biased region" description="Basic and acidic residues" evidence="1">
    <location>
        <begin position="24"/>
        <end position="33"/>
    </location>
</feature>
<accession>A0A0A8Z922</accession>
<dbReference type="AlphaFoldDB" id="A0A0A8Z922"/>
<protein>
    <submittedName>
        <fullName evidence="2">Uncharacterized protein</fullName>
    </submittedName>
</protein>